<dbReference type="RefSeq" id="XP_007775329.1">
    <property type="nucleotide sequence ID" value="XM_007777139.1"/>
</dbReference>
<dbReference type="eggNOG" id="ENOG502SJXV">
    <property type="taxonomic scope" value="Eukaryota"/>
</dbReference>
<protein>
    <recommendedName>
        <fullName evidence="4">CxC2-like cysteine cluster KDZ transposase-associated domain-containing protein</fullName>
    </recommendedName>
</protein>
<evidence type="ECO:0008006" key="4">
    <source>
        <dbReference type="Google" id="ProtNLM"/>
    </source>
</evidence>
<dbReference type="Proteomes" id="UP000053558">
    <property type="component" value="Unassembled WGS sequence"/>
</dbReference>
<gene>
    <name evidence="2" type="ORF">CONPUDRAFT_67415</name>
</gene>
<proteinExistence type="predicted"/>
<evidence type="ECO:0000313" key="2">
    <source>
        <dbReference type="EMBL" id="EIW74480.1"/>
    </source>
</evidence>
<dbReference type="OrthoDB" id="3261436at2759"/>
<dbReference type="OMA" id="LEWHASW"/>
<sequence length="686" mass="78118">DRYESFMRMVREWRHLKMLKRSGRGHVEISLNETPEGACAVLCPACPHPGKNMPDGWENAPKPKRWLNALFLAIDANFRLKRRHVSSEESDPSLGDGVAYMVKEKPYKEFLSMHAKETQDRSSCASHKAVNMADSKAFQGLAATGLGTIDCARHNMKMPCGCGDLQKGEKYANMDYLYFSSIRGTFVKRINTSYDIACQWWIKLWSRVSRLPTFLSFDPSGREFEFLVPKFHLSAHIAKCQISYSFNFTPGVGRTDGEGVERGWANINPVASSTKEMGPGNRRDTLDDFFGDWNWKKLVGLGAFFTRKIKEAIQMSEEHGAVLADMEDNIPEVELKAWTDEVQTWEDDHSKPNPFESKAKSPTLPQTRLKVAREDALELAKHPGLSPHSEITPGSLVSAALDLEEQQRRLRVDRVSLGQHAEDSQLAALQQRSNGLRLKLNHWFAAQSVYMPAATSLRAHSDNAAHSADRPEIADLFLPSNLPRPHAYPTRFYSIEWDLRIGQAHDALARLRSSLQYGEWLYKYKDKNLRGQEQNTRQQKIIDANGAKIRMHSRTYRAAYLALVSLGHDNETQENIQEGVWLPSAHLSFLNLVSDIRVQWCKSRARAHRWSEEVELLQEEMGRVLRFLEWHASWWEERVNEASTGANDAAEEGMIAYGLRQAALRRSIAARFSALWEPYLESSRTT</sequence>
<dbReference type="GeneID" id="19208566"/>
<evidence type="ECO:0000256" key="1">
    <source>
        <dbReference type="SAM" id="MobiDB-lite"/>
    </source>
</evidence>
<dbReference type="KEGG" id="cput:CONPUDRAFT_67415"/>
<dbReference type="PANTHER" id="PTHR33104:SF2">
    <property type="entry name" value="CXC3 LIKE CYSTEINE CLUSTER DOMAIN-CONTAINING PROTEIN"/>
    <property type="match status" value="1"/>
</dbReference>
<feature type="non-terminal residue" evidence="2">
    <location>
        <position position="1"/>
    </location>
</feature>
<dbReference type="Pfam" id="PF18758">
    <property type="entry name" value="KDZ"/>
    <property type="match status" value="1"/>
</dbReference>
<organism evidence="2 3">
    <name type="scientific">Coniophora puteana (strain RWD-64-598)</name>
    <name type="common">Brown rot fungus</name>
    <dbReference type="NCBI Taxonomy" id="741705"/>
    <lineage>
        <taxon>Eukaryota</taxon>
        <taxon>Fungi</taxon>
        <taxon>Dikarya</taxon>
        <taxon>Basidiomycota</taxon>
        <taxon>Agaricomycotina</taxon>
        <taxon>Agaricomycetes</taxon>
        <taxon>Agaricomycetidae</taxon>
        <taxon>Boletales</taxon>
        <taxon>Coniophorineae</taxon>
        <taxon>Coniophoraceae</taxon>
        <taxon>Coniophora</taxon>
    </lineage>
</organism>
<dbReference type="InterPro" id="IPR040521">
    <property type="entry name" value="KDZ"/>
</dbReference>
<accession>R7SF23</accession>
<name>R7SF23_CONPW</name>
<dbReference type="AlphaFoldDB" id="R7SF23"/>
<reference evidence="3" key="1">
    <citation type="journal article" date="2012" name="Science">
        <title>The Paleozoic origin of enzymatic lignin decomposition reconstructed from 31 fungal genomes.</title>
        <authorList>
            <person name="Floudas D."/>
            <person name="Binder M."/>
            <person name="Riley R."/>
            <person name="Barry K."/>
            <person name="Blanchette R.A."/>
            <person name="Henrissat B."/>
            <person name="Martinez A.T."/>
            <person name="Otillar R."/>
            <person name="Spatafora J.W."/>
            <person name="Yadav J.S."/>
            <person name="Aerts A."/>
            <person name="Benoit I."/>
            <person name="Boyd A."/>
            <person name="Carlson A."/>
            <person name="Copeland A."/>
            <person name="Coutinho P.M."/>
            <person name="de Vries R.P."/>
            <person name="Ferreira P."/>
            <person name="Findley K."/>
            <person name="Foster B."/>
            <person name="Gaskell J."/>
            <person name="Glotzer D."/>
            <person name="Gorecki P."/>
            <person name="Heitman J."/>
            <person name="Hesse C."/>
            <person name="Hori C."/>
            <person name="Igarashi K."/>
            <person name="Jurgens J.A."/>
            <person name="Kallen N."/>
            <person name="Kersten P."/>
            <person name="Kohler A."/>
            <person name="Kuees U."/>
            <person name="Kumar T.K.A."/>
            <person name="Kuo A."/>
            <person name="LaButti K."/>
            <person name="Larrondo L.F."/>
            <person name="Lindquist E."/>
            <person name="Ling A."/>
            <person name="Lombard V."/>
            <person name="Lucas S."/>
            <person name="Lundell T."/>
            <person name="Martin R."/>
            <person name="McLaughlin D.J."/>
            <person name="Morgenstern I."/>
            <person name="Morin E."/>
            <person name="Murat C."/>
            <person name="Nagy L.G."/>
            <person name="Nolan M."/>
            <person name="Ohm R.A."/>
            <person name="Patyshakuliyeva A."/>
            <person name="Rokas A."/>
            <person name="Ruiz-Duenas F.J."/>
            <person name="Sabat G."/>
            <person name="Salamov A."/>
            <person name="Samejima M."/>
            <person name="Schmutz J."/>
            <person name="Slot J.C."/>
            <person name="St John F."/>
            <person name="Stenlid J."/>
            <person name="Sun H."/>
            <person name="Sun S."/>
            <person name="Syed K."/>
            <person name="Tsang A."/>
            <person name="Wiebenga A."/>
            <person name="Young D."/>
            <person name="Pisabarro A."/>
            <person name="Eastwood D.C."/>
            <person name="Martin F."/>
            <person name="Cullen D."/>
            <person name="Grigoriev I.V."/>
            <person name="Hibbett D.S."/>
        </authorList>
    </citation>
    <scope>NUCLEOTIDE SEQUENCE [LARGE SCALE GENOMIC DNA]</scope>
    <source>
        <strain evidence="3">RWD-64-598 SS2</strain>
    </source>
</reference>
<dbReference type="EMBL" id="JH711592">
    <property type="protein sequence ID" value="EIW74480.1"/>
    <property type="molecule type" value="Genomic_DNA"/>
</dbReference>
<dbReference type="PANTHER" id="PTHR33104">
    <property type="entry name" value="SI:DKEY-29D5.2"/>
    <property type="match status" value="1"/>
</dbReference>
<evidence type="ECO:0000313" key="3">
    <source>
        <dbReference type="Proteomes" id="UP000053558"/>
    </source>
</evidence>
<keyword evidence="3" id="KW-1185">Reference proteome</keyword>
<feature type="region of interest" description="Disordered" evidence="1">
    <location>
        <begin position="344"/>
        <end position="363"/>
    </location>
</feature>